<comment type="catalytic activity">
    <reaction evidence="16 17">
        <text>a ubiquinone + NADH + 5 H(+)(in) = a ubiquinol + NAD(+) + 4 H(+)(out)</text>
        <dbReference type="Rhea" id="RHEA:29091"/>
        <dbReference type="Rhea" id="RHEA-COMP:9565"/>
        <dbReference type="Rhea" id="RHEA-COMP:9566"/>
        <dbReference type="ChEBI" id="CHEBI:15378"/>
        <dbReference type="ChEBI" id="CHEBI:16389"/>
        <dbReference type="ChEBI" id="CHEBI:17976"/>
        <dbReference type="ChEBI" id="CHEBI:57540"/>
        <dbReference type="ChEBI" id="CHEBI:57945"/>
        <dbReference type="EC" id="7.1.1.2"/>
    </reaction>
</comment>
<keyword evidence="7 17" id="KW-0812">Transmembrane</keyword>
<keyword evidence="5" id="KW-0813">Transport</keyword>
<keyword evidence="15 17" id="KW-0472">Membrane</keyword>
<evidence type="ECO:0000256" key="9">
    <source>
        <dbReference type="ARBA" id="ARBA00022967"/>
    </source>
</evidence>
<gene>
    <name evidence="20" type="primary">ND2</name>
</gene>
<dbReference type="PANTHER" id="PTHR46552:SF1">
    <property type="entry name" value="NADH-UBIQUINONE OXIDOREDUCTASE CHAIN 2"/>
    <property type="match status" value="1"/>
</dbReference>
<evidence type="ECO:0000256" key="2">
    <source>
        <dbReference type="ARBA" id="ARBA00007012"/>
    </source>
</evidence>
<dbReference type="Pfam" id="PF00361">
    <property type="entry name" value="Proton_antipo_M"/>
    <property type="match status" value="1"/>
</dbReference>
<dbReference type="PANTHER" id="PTHR46552">
    <property type="entry name" value="NADH-UBIQUINONE OXIDOREDUCTASE CHAIN 2"/>
    <property type="match status" value="1"/>
</dbReference>
<keyword evidence="14 17" id="KW-0496">Mitochondrion</keyword>
<feature type="domain" description="NADH dehydrogenase subunit 2 C-terminal" evidence="19">
    <location>
        <begin position="290"/>
        <end position="343"/>
    </location>
</feature>
<keyword evidence="8 17" id="KW-0999">Mitochondrion inner membrane</keyword>
<dbReference type="AlphaFoldDB" id="J7G4R1"/>
<keyword evidence="10 17" id="KW-0249">Electron transport</keyword>
<evidence type="ECO:0000256" key="13">
    <source>
        <dbReference type="ARBA" id="ARBA00023075"/>
    </source>
</evidence>
<evidence type="ECO:0000256" key="3">
    <source>
        <dbReference type="ARBA" id="ARBA00012944"/>
    </source>
</evidence>
<protein>
    <recommendedName>
        <fullName evidence="4 17">NADH-ubiquinone oxidoreductase chain 2</fullName>
        <ecNumber evidence="3 17">7.1.1.2</ecNumber>
    </recommendedName>
</protein>
<dbReference type="Pfam" id="PF06444">
    <property type="entry name" value="NADH_dehy_S2_C"/>
    <property type="match status" value="1"/>
</dbReference>
<comment type="function">
    <text evidence="17">Core subunit of the mitochondrial membrane respiratory chain NADH dehydrogenase (Complex I) which catalyzes electron transfer from NADH through the respiratory chain, using ubiquinone as an electron acceptor. Essential for the catalytic activity and assembly of complex I.</text>
</comment>
<feature type="transmembrane region" description="Helical" evidence="17">
    <location>
        <begin position="324"/>
        <end position="343"/>
    </location>
</feature>
<name>J7G4R1_9SAUR</name>
<dbReference type="GO" id="GO:0006120">
    <property type="term" value="P:mitochondrial electron transport, NADH to ubiquinone"/>
    <property type="evidence" value="ECO:0007669"/>
    <property type="project" value="InterPro"/>
</dbReference>
<dbReference type="InterPro" id="IPR003917">
    <property type="entry name" value="NADH_UbQ_OxRdtase_chain2"/>
</dbReference>
<evidence type="ECO:0000256" key="7">
    <source>
        <dbReference type="ARBA" id="ARBA00022692"/>
    </source>
</evidence>
<feature type="transmembrane region" description="Helical" evidence="17">
    <location>
        <begin position="202"/>
        <end position="221"/>
    </location>
</feature>
<proteinExistence type="inferred from homology"/>
<dbReference type="InterPro" id="IPR010933">
    <property type="entry name" value="NADH_DH_su2_C"/>
</dbReference>
<dbReference type="EC" id="7.1.1.2" evidence="3 17"/>
<evidence type="ECO:0000256" key="14">
    <source>
        <dbReference type="ARBA" id="ARBA00023128"/>
    </source>
</evidence>
<evidence type="ECO:0000256" key="8">
    <source>
        <dbReference type="ARBA" id="ARBA00022792"/>
    </source>
</evidence>
<organism evidence="20">
    <name type="scientific">Ancylodactylus africanus</name>
    <dbReference type="NCBI Taxonomy" id="3147773"/>
    <lineage>
        <taxon>Eukaryota</taxon>
        <taxon>Metazoa</taxon>
        <taxon>Chordata</taxon>
        <taxon>Craniata</taxon>
        <taxon>Vertebrata</taxon>
        <taxon>Euteleostomi</taxon>
        <taxon>Lepidosauria</taxon>
        <taxon>Squamata</taxon>
        <taxon>Bifurcata</taxon>
        <taxon>Gekkota</taxon>
        <taxon>Gekkonidae</taxon>
        <taxon>Ancylodactylus</taxon>
    </lineage>
</organism>
<comment type="similarity">
    <text evidence="2 17">Belongs to the complex I subunit 2 family.</text>
</comment>
<feature type="transmembrane region" description="Helical" evidence="17">
    <location>
        <begin position="273"/>
        <end position="293"/>
    </location>
</feature>
<evidence type="ECO:0000256" key="11">
    <source>
        <dbReference type="ARBA" id="ARBA00022989"/>
    </source>
</evidence>
<evidence type="ECO:0000313" key="20">
    <source>
        <dbReference type="EMBL" id="AFP67569.1"/>
    </source>
</evidence>
<evidence type="ECO:0000256" key="12">
    <source>
        <dbReference type="ARBA" id="ARBA00023027"/>
    </source>
</evidence>
<keyword evidence="12 17" id="KW-0520">NAD</keyword>
<feature type="transmembrane region" description="Helical" evidence="17">
    <location>
        <begin position="178"/>
        <end position="196"/>
    </location>
</feature>
<dbReference type="GO" id="GO:0008137">
    <property type="term" value="F:NADH dehydrogenase (ubiquinone) activity"/>
    <property type="evidence" value="ECO:0007669"/>
    <property type="project" value="UniProtKB-EC"/>
</dbReference>
<evidence type="ECO:0000256" key="6">
    <source>
        <dbReference type="ARBA" id="ARBA00022660"/>
    </source>
</evidence>
<evidence type="ECO:0000256" key="16">
    <source>
        <dbReference type="ARBA" id="ARBA00049551"/>
    </source>
</evidence>
<feature type="transmembrane region" description="Helical" evidence="17">
    <location>
        <begin position="152"/>
        <end position="171"/>
    </location>
</feature>
<dbReference type="InterPro" id="IPR050175">
    <property type="entry name" value="Complex_I_Subunit_2"/>
</dbReference>
<evidence type="ECO:0000259" key="18">
    <source>
        <dbReference type="Pfam" id="PF00361"/>
    </source>
</evidence>
<evidence type="ECO:0000256" key="5">
    <source>
        <dbReference type="ARBA" id="ARBA00022448"/>
    </source>
</evidence>
<sequence>MTPIIWTVMITSLSTSTIITAMSHHWMLAWLGLELNSLSVLPIIMKSHHPRATEATTKYFLIQATGAALILFASTINAWQTGQWAIMHTPCQISSLIMVIALALKLGAAPMHAWYPEVMQGCTMTTALIMSTWQKIAPLTLLYMMMNTQQNTPLLMLGLISALLGGWMGLNQTQTRKLMAFSSIAHLGWLLTALTLNPTITTLTFVTYIIMTSAMFTMLHITTTKTLTDTTTLWSNTPIMMTTMMMILMTLAGLPPLTGFMPKWLILQELVTLHTTALALTLTLATLPSLFFYTRMAYLTTMTTPPNTAATTTKWRFNTTKPSLLTPMITSATMLLPLTPMLISL</sequence>
<evidence type="ECO:0000256" key="1">
    <source>
        <dbReference type="ARBA" id="ARBA00004448"/>
    </source>
</evidence>
<evidence type="ECO:0000256" key="10">
    <source>
        <dbReference type="ARBA" id="ARBA00022982"/>
    </source>
</evidence>
<evidence type="ECO:0000256" key="4">
    <source>
        <dbReference type="ARBA" id="ARBA00021008"/>
    </source>
</evidence>
<comment type="subcellular location">
    <subcellularLocation>
        <location evidence="1 17">Mitochondrion inner membrane</location>
        <topology evidence="1 17">Multi-pass membrane protein</topology>
    </subcellularLocation>
</comment>
<accession>J7G4R1</accession>
<keyword evidence="6 17" id="KW-0679">Respiratory chain</keyword>
<feature type="transmembrane region" description="Helical" evidence="17">
    <location>
        <begin position="57"/>
        <end position="79"/>
    </location>
</feature>
<dbReference type="PRINTS" id="PR01436">
    <property type="entry name" value="NADHDHGNASE2"/>
</dbReference>
<keyword evidence="11 17" id="KW-1133">Transmembrane helix</keyword>
<evidence type="ECO:0000256" key="15">
    <source>
        <dbReference type="ARBA" id="ARBA00023136"/>
    </source>
</evidence>
<feature type="domain" description="NADH:quinone oxidoreductase/Mrp antiporter transmembrane" evidence="18">
    <location>
        <begin position="23"/>
        <end position="284"/>
    </location>
</feature>
<feature type="transmembrane region" description="Helical" evidence="17">
    <location>
        <begin position="233"/>
        <end position="253"/>
    </location>
</feature>
<keyword evidence="9 17" id="KW-1278">Translocase</keyword>
<dbReference type="InterPro" id="IPR001750">
    <property type="entry name" value="ND/Mrp_TM"/>
</dbReference>
<reference evidence="20" key="1">
    <citation type="journal article" date="2012" name="PLoS ONE">
        <title>Repeated origin and loss of adhesive toepads in geckos.</title>
        <authorList>
            <person name="Gamble T."/>
            <person name="Greenbaum E."/>
            <person name="Jackman T.R."/>
            <person name="Russell A.P."/>
            <person name="Bauer A.M."/>
        </authorList>
    </citation>
    <scope>NUCLEOTIDE SEQUENCE</scope>
</reference>
<geneLocation type="mitochondrion" evidence="20"/>
<evidence type="ECO:0000256" key="17">
    <source>
        <dbReference type="RuleBase" id="RU003403"/>
    </source>
</evidence>
<dbReference type="EMBL" id="JX041323">
    <property type="protein sequence ID" value="AFP67569.1"/>
    <property type="molecule type" value="Genomic_DNA"/>
</dbReference>
<keyword evidence="13 17" id="KW-0830">Ubiquinone</keyword>
<dbReference type="GO" id="GO:0005743">
    <property type="term" value="C:mitochondrial inner membrane"/>
    <property type="evidence" value="ECO:0007669"/>
    <property type="project" value="UniProtKB-SubCell"/>
</dbReference>
<feature type="transmembrane region" description="Helical" evidence="17">
    <location>
        <begin position="85"/>
        <end position="104"/>
    </location>
</feature>
<evidence type="ECO:0000259" key="19">
    <source>
        <dbReference type="Pfam" id="PF06444"/>
    </source>
</evidence>